<dbReference type="GO" id="GO:0008168">
    <property type="term" value="F:methyltransferase activity"/>
    <property type="evidence" value="ECO:0007669"/>
    <property type="project" value="UniProtKB-KW"/>
</dbReference>
<evidence type="ECO:0000256" key="6">
    <source>
        <dbReference type="ARBA" id="ARBA00042810"/>
    </source>
</evidence>
<dbReference type="InterPro" id="IPR050750">
    <property type="entry name" value="C5-MTase"/>
</dbReference>
<evidence type="ECO:0000256" key="5">
    <source>
        <dbReference type="ARBA" id="ARBA00039681"/>
    </source>
</evidence>
<evidence type="ECO:0000313" key="8">
    <source>
        <dbReference type="EMBL" id="CAL4774676.1"/>
    </source>
</evidence>
<dbReference type="Pfam" id="PF00145">
    <property type="entry name" value="DNA_methylase"/>
    <property type="match status" value="1"/>
</dbReference>
<dbReference type="EMBL" id="CAMXCT030001158">
    <property type="protein sequence ID" value="CAL4774676.1"/>
    <property type="molecule type" value="Genomic_DNA"/>
</dbReference>
<keyword evidence="1" id="KW-0489">Methyltransferase</keyword>
<dbReference type="AlphaFoldDB" id="A0A9P1FRZ6"/>
<reference evidence="8 9" key="2">
    <citation type="submission" date="2024-05" db="EMBL/GenBank/DDBJ databases">
        <authorList>
            <person name="Chen Y."/>
            <person name="Shah S."/>
            <person name="Dougan E. K."/>
            <person name="Thang M."/>
            <person name="Chan C."/>
        </authorList>
    </citation>
    <scope>NUCLEOTIDE SEQUENCE [LARGE SCALE GENOMIC DNA]</scope>
</reference>
<dbReference type="EMBL" id="CAMXCT010001158">
    <property type="protein sequence ID" value="CAI3987364.1"/>
    <property type="molecule type" value="Genomic_DNA"/>
</dbReference>
<dbReference type="EMBL" id="CAMXCT020001158">
    <property type="protein sequence ID" value="CAL1140739.1"/>
    <property type="molecule type" value="Genomic_DNA"/>
</dbReference>
<dbReference type="PROSITE" id="PS00095">
    <property type="entry name" value="C5_MTASE_2"/>
    <property type="match status" value="1"/>
</dbReference>
<accession>A0A9P1FRZ6</accession>
<dbReference type="PANTHER" id="PTHR46098">
    <property type="entry name" value="TRNA (CYTOSINE(38)-C(5))-METHYLTRANSFERASE"/>
    <property type="match status" value="1"/>
</dbReference>
<dbReference type="SUPFAM" id="SSF53335">
    <property type="entry name" value="S-adenosyl-L-methionine-dependent methyltransferases"/>
    <property type="match status" value="1"/>
</dbReference>
<proteinExistence type="predicted"/>
<evidence type="ECO:0000313" key="9">
    <source>
        <dbReference type="Proteomes" id="UP001152797"/>
    </source>
</evidence>
<dbReference type="Proteomes" id="UP001152797">
    <property type="component" value="Unassembled WGS sequence"/>
</dbReference>
<evidence type="ECO:0000313" key="7">
    <source>
        <dbReference type="EMBL" id="CAI3987364.1"/>
    </source>
</evidence>
<keyword evidence="3" id="KW-0949">S-adenosyl-L-methionine</keyword>
<dbReference type="EC" id="2.1.1.204" evidence="4"/>
<evidence type="ECO:0000256" key="2">
    <source>
        <dbReference type="ARBA" id="ARBA00022679"/>
    </source>
</evidence>
<dbReference type="Gene3D" id="3.90.120.10">
    <property type="entry name" value="DNA Methylase, subunit A, domain 2"/>
    <property type="match status" value="1"/>
</dbReference>
<dbReference type="InterPro" id="IPR031303">
    <property type="entry name" value="C5_meth_CS"/>
</dbReference>
<gene>
    <name evidence="7" type="ORF">C1SCF055_LOCUS14645</name>
</gene>
<keyword evidence="9" id="KW-1185">Reference proteome</keyword>
<comment type="caution">
    <text evidence="7">The sequence shown here is derived from an EMBL/GenBank/DDBJ whole genome shotgun (WGS) entry which is preliminary data.</text>
</comment>
<sequence>MAGIGRCRSEKEHLPPGILISGPWATLRRASLNQAHAAARQHPKQKEEIFLRERADFLREVQEASGLPLAGDLQLAGTSKWKLLPLPRARNDTLLLCFEDMFRARETSVLDDLLGTVKRMKGATWTLTTDALAMPQAVEDFLEVDEETKQLCLPITTLSKSFAPGLSYVGSKDVRSFCFTGHYGKVMHKSSGSLLYMGEEPLDRSRLAQSAGLVRFFSPKEILNFLGFPRNFILPKDMELKHRYKVVGNSIAVTVASQLLRLLLHGEGAERLNSLEEAPPRSQEEVD</sequence>
<reference evidence="7" key="1">
    <citation type="submission" date="2022-10" db="EMBL/GenBank/DDBJ databases">
        <authorList>
            <person name="Chen Y."/>
            <person name="Dougan E. K."/>
            <person name="Chan C."/>
            <person name="Rhodes N."/>
            <person name="Thang M."/>
        </authorList>
    </citation>
    <scope>NUCLEOTIDE SEQUENCE</scope>
</reference>
<evidence type="ECO:0000256" key="3">
    <source>
        <dbReference type="ARBA" id="ARBA00022691"/>
    </source>
</evidence>
<dbReference type="InterPro" id="IPR029063">
    <property type="entry name" value="SAM-dependent_MTases_sf"/>
</dbReference>
<evidence type="ECO:0000256" key="1">
    <source>
        <dbReference type="ARBA" id="ARBA00022603"/>
    </source>
</evidence>
<organism evidence="7">
    <name type="scientific">Cladocopium goreaui</name>
    <dbReference type="NCBI Taxonomy" id="2562237"/>
    <lineage>
        <taxon>Eukaryota</taxon>
        <taxon>Sar</taxon>
        <taxon>Alveolata</taxon>
        <taxon>Dinophyceae</taxon>
        <taxon>Suessiales</taxon>
        <taxon>Symbiodiniaceae</taxon>
        <taxon>Cladocopium</taxon>
    </lineage>
</organism>
<keyword evidence="2" id="KW-0808">Transferase</keyword>
<name>A0A9P1FRZ6_9DINO</name>
<evidence type="ECO:0000256" key="4">
    <source>
        <dbReference type="ARBA" id="ARBA00039081"/>
    </source>
</evidence>
<protein>
    <recommendedName>
        <fullName evidence="5">tRNA (cytosine(38)-C(5))-methyltransferase</fullName>
        <ecNumber evidence="4">2.1.1.204</ecNumber>
    </recommendedName>
    <alternativeName>
        <fullName evidence="6">DNA (cytosine-5)-methyltransferase-like protein 2</fullName>
    </alternativeName>
</protein>
<dbReference type="GO" id="GO:0032259">
    <property type="term" value="P:methylation"/>
    <property type="evidence" value="ECO:0007669"/>
    <property type="project" value="UniProtKB-KW"/>
</dbReference>
<dbReference type="OrthoDB" id="411250at2759"/>
<dbReference type="InterPro" id="IPR001525">
    <property type="entry name" value="C5_MeTfrase"/>
</dbReference>
<dbReference type="PANTHER" id="PTHR46098:SF1">
    <property type="entry name" value="TRNA (CYTOSINE(38)-C(5))-METHYLTRANSFERASE"/>
    <property type="match status" value="1"/>
</dbReference>